<dbReference type="Pfam" id="PF01321">
    <property type="entry name" value="Creatinase_N"/>
    <property type="match status" value="1"/>
</dbReference>
<dbReference type="Gene3D" id="3.90.230.10">
    <property type="entry name" value="Creatinase/methionine aminopeptidase superfamily"/>
    <property type="match status" value="1"/>
</dbReference>
<organism evidence="3 4">
    <name type="scientific">Sporolactobacillus shoreicorticis</name>
    <dbReference type="NCBI Taxonomy" id="1923877"/>
    <lineage>
        <taxon>Bacteria</taxon>
        <taxon>Bacillati</taxon>
        <taxon>Bacillota</taxon>
        <taxon>Bacilli</taxon>
        <taxon>Bacillales</taxon>
        <taxon>Sporolactobacillaceae</taxon>
        <taxon>Sporolactobacillus</taxon>
    </lineage>
</organism>
<dbReference type="InterPro" id="IPR036005">
    <property type="entry name" value="Creatinase/aminopeptidase-like"/>
</dbReference>
<reference evidence="4" key="1">
    <citation type="journal article" date="2019" name="Int. J. Syst. Evol. Microbiol.">
        <title>The Global Catalogue of Microorganisms (GCM) 10K type strain sequencing project: providing services to taxonomists for standard genome sequencing and annotation.</title>
        <authorList>
            <consortium name="The Broad Institute Genomics Platform"/>
            <consortium name="The Broad Institute Genome Sequencing Center for Infectious Disease"/>
            <person name="Wu L."/>
            <person name="Ma J."/>
        </authorList>
    </citation>
    <scope>NUCLEOTIDE SEQUENCE [LARGE SCALE GENOMIC DNA]</scope>
    <source>
        <strain evidence="4">TISTR 2466</strain>
    </source>
</reference>
<comment type="caution">
    <text evidence="3">The sequence shown here is derived from an EMBL/GenBank/DDBJ whole genome shotgun (WGS) entry which is preliminary data.</text>
</comment>
<dbReference type="PANTHER" id="PTHR46112">
    <property type="entry name" value="AMINOPEPTIDASE"/>
    <property type="match status" value="1"/>
</dbReference>
<dbReference type="RefSeq" id="WP_253057746.1">
    <property type="nucleotide sequence ID" value="NZ_JAMXWM010000001.1"/>
</dbReference>
<protein>
    <submittedName>
        <fullName evidence="3">M24 family metallopeptidase</fullName>
    </submittedName>
</protein>
<dbReference type="EMBL" id="JBHUMQ010000026">
    <property type="protein sequence ID" value="MFD2694190.1"/>
    <property type="molecule type" value="Genomic_DNA"/>
</dbReference>
<dbReference type="Gene3D" id="3.40.350.10">
    <property type="entry name" value="Creatinase/prolidase N-terminal domain"/>
    <property type="match status" value="1"/>
</dbReference>
<feature type="domain" description="Peptidase M24" evidence="1">
    <location>
        <begin position="138"/>
        <end position="340"/>
    </location>
</feature>
<evidence type="ECO:0000313" key="4">
    <source>
        <dbReference type="Proteomes" id="UP001597399"/>
    </source>
</evidence>
<dbReference type="PANTHER" id="PTHR46112:SF3">
    <property type="entry name" value="AMINOPEPTIDASE YPDF"/>
    <property type="match status" value="1"/>
</dbReference>
<proteinExistence type="predicted"/>
<dbReference type="Pfam" id="PF00557">
    <property type="entry name" value="Peptidase_M24"/>
    <property type="match status" value="1"/>
</dbReference>
<dbReference type="InterPro" id="IPR029149">
    <property type="entry name" value="Creatin/AminoP/Spt16_N"/>
</dbReference>
<evidence type="ECO:0000259" key="1">
    <source>
        <dbReference type="Pfam" id="PF00557"/>
    </source>
</evidence>
<dbReference type="Proteomes" id="UP001597399">
    <property type="component" value="Unassembled WGS sequence"/>
</dbReference>
<accession>A0ABW5S6N2</accession>
<dbReference type="SUPFAM" id="SSF55920">
    <property type="entry name" value="Creatinase/aminopeptidase"/>
    <property type="match status" value="1"/>
</dbReference>
<evidence type="ECO:0000259" key="2">
    <source>
        <dbReference type="Pfam" id="PF01321"/>
    </source>
</evidence>
<name>A0ABW5S6N2_9BACL</name>
<keyword evidence="4" id="KW-1185">Reference proteome</keyword>
<sequence>MNRQRLNRVLKNMEEEHLKQILVTSTASVYYLTGYWVEPIERLLALYIQDNGKAILFGNELFDLVPREGIELVLHSDSDNPVADLTKVIKPGEIGIDKFWPSSFLINMMKLRQDVVPVPGSGPVDHARMLKDEEEIAQMRHASQINDMIMEKAMAKLQPGIRENEISMYIEKLYAANGGDHSPEGQIVSFGANAADPHHWSADSILKEGDGIVFDIFNPIKKYWCDMTRTVFFRKTSDEQRKVYETVKEANLAAEAMIRPGIPMSAIDLTARRIIEHAGYGKYFTHRLGHGCGLECHEIPDNSSSNHMLTQPGMIFSVEPGIYIPGETGVRIEDLVLVTEDGCEVLNAVSKDLKIIE</sequence>
<dbReference type="InterPro" id="IPR000587">
    <property type="entry name" value="Creatinase_N"/>
</dbReference>
<evidence type="ECO:0000313" key="3">
    <source>
        <dbReference type="EMBL" id="MFD2694190.1"/>
    </source>
</evidence>
<dbReference type="SUPFAM" id="SSF53092">
    <property type="entry name" value="Creatinase/prolidase N-terminal domain"/>
    <property type="match status" value="1"/>
</dbReference>
<dbReference type="InterPro" id="IPR000994">
    <property type="entry name" value="Pept_M24"/>
</dbReference>
<feature type="domain" description="Creatinase N-terminal" evidence="2">
    <location>
        <begin position="5"/>
        <end position="129"/>
    </location>
</feature>
<dbReference type="InterPro" id="IPR050659">
    <property type="entry name" value="Peptidase_M24B"/>
</dbReference>
<gene>
    <name evidence="3" type="ORF">ACFSUE_11205</name>
</gene>